<evidence type="ECO:0000313" key="2">
    <source>
        <dbReference type="Proteomes" id="UP001433508"/>
    </source>
</evidence>
<dbReference type="Proteomes" id="UP001433508">
    <property type="component" value="Unassembled WGS sequence"/>
</dbReference>
<organism evidence="1 2">
    <name type="scientific">Lipomyces kononenkoae</name>
    <name type="common">Yeast</name>
    <dbReference type="NCBI Taxonomy" id="34357"/>
    <lineage>
        <taxon>Eukaryota</taxon>
        <taxon>Fungi</taxon>
        <taxon>Dikarya</taxon>
        <taxon>Ascomycota</taxon>
        <taxon>Saccharomycotina</taxon>
        <taxon>Lipomycetes</taxon>
        <taxon>Lipomycetales</taxon>
        <taxon>Lipomycetaceae</taxon>
        <taxon>Lipomyces</taxon>
    </lineage>
</organism>
<feature type="non-terminal residue" evidence="1">
    <location>
        <position position="213"/>
    </location>
</feature>
<protein>
    <submittedName>
        <fullName evidence="1">Uncharacterized protein</fullName>
    </submittedName>
</protein>
<proteinExistence type="predicted"/>
<dbReference type="EMBL" id="MU971364">
    <property type="protein sequence ID" value="KAK9237769.1"/>
    <property type="molecule type" value="Genomic_DNA"/>
</dbReference>
<accession>A0ACC3T1I2</accession>
<reference evidence="2" key="1">
    <citation type="journal article" date="2024" name="Front. Bioeng. Biotechnol.">
        <title>Genome-scale model development and genomic sequencing of the oleaginous clade Lipomyces.</title>
        <authorList>
            <person name="Czajka J.J."/>
            <person name="Han Y."/>
            <person name="Kim J."/>
            <person name="Mondo S.J."/>
            <person name="Hofstad B.A."/>
            <person name="Robles A."/>
            <person name="Haridas S."/>
            <person name="Riley R."/>
            <person name="LaButti K."/>
            <person name="Pangilinan J."/>
            <person name="Andreopoulos W."/>
            <person name="Lipzen A."/>
            <person name="Yan J."/>
            <person name="Wang M."/>
            <person name="Ng V."/>
            <person name="Grigoriev I.V."/>
            <person name="Spatafora J.W."/>
            <person name="Magnuson J.K."/>
            <person name="Baker S.E."/>
            <person name="Pomraning K.R."/>
        </authorList>
    </citation>
    <scope>NUCLEOTIDE SEQUENCE [LARGE SCALE GENOMIC DNA]</scope>
    <source>
        <strain evidence="2">CBS 7786</strain>
    </source>
</reference>
<gene>
    <name evidence="1" type="ORF">V1525DRAFT_327456</name>
</gene>
<name>A0ACC3T1I2_LIPKO</name>
<sequence>MKPIRIGIRQQLSILVCICLLFALGVLAITITIVTQKYVVGILAERLEAVAQLKSSQVTQAINFYRSQAVSVATRNLIQSSLGSYNAGNHSVSNWIDASTSLRLSLSADTTTIAAALYTTEFVSVLNATNDVTEVDVLQNLPGALFPLEPSPTANLSAIGSGILRGPFSSGPDIVLSITIPVVNMSHVPGTDNAVAGYLTLVFDAQMLSSIVS</sequence>
<keyword evidence="2" id="KW-1185">Reference proteome</keyword>
<comment type="caution">
    <text evidence="1">The sequence shown here is derived from an EMBL/GenBank/DDBJ whole genome shotgun (WGS) entry which is preliminary data.</text>
</comment>
<evidence type="ECO:0000313" key="1">
    <source>
        <dbReference type="EMBL" id="KAK9237769.1"/>
    </source>
</evidence>